<dbReference type="PANTHER" id="PTHR48182:SF2">
    <property type="entry name" value="PROTEIN SERAC1"/>
    <property type="match status" value="1"/>
</dbReference>
<dbReference type="InterPro" id="IPR016024">
    <property type="entry name" value="ARM-type_fold"/>
</dbReference>
<accession>A0A7M5WQU6</accession>
<proteinExistence type="predicted"/>
<evidence type="ECO:0000256" key="6">
    <source>
        <dbReference type="ARBA" id="ARBA00023136"/>
    </source>
</evidence>
<dbReference type="GO" id="GO:0005739">
    <property type="term" value="C:mitochondrion"/>
    <property type="evidence" value="ECO:0007669"/>
    <property type="project" value="UniProtKB-SubCell"/>
</dbReference>
<dbReference type="InterPro" id="IPR029058">
    <property type="entry name" value="AB_hydrolase_fold"/>
</dbReference>
<dbReference type="SUPFAM" id="SSF48371">
    <property type="entry name" value="ARM repeat"/>
    <property type="match status" value="1"/>
</dbReference>
<evidence type="ECO:0000256" key="1">
    <source>
        <dbReference type="ARBA" id="ARBA00004173"/>
    </source>
</evidence>
<dbReference type="EnsemblMetazoa" id="CLYHEMT003290.1">
    <property type="protein sequence ID" value="CLYHEMP003290.1"/>
    <property type="gene ID" value="CLYHEMG003290"/>
</dbReference>
<sequence>MFAQKLKSSCKFISVSFGFVTAFVTHQYQQTFGEKIDQHVNKNLDVLHHWVELRSKMAYEKTESFLIKYCQWLSKSTLFHKMDMTSLLIFLAENQNTTFLHGICIKLLSTIEFPQDVDMEYYLKKCDSNTLIGLARSHDVNLKWFSNEDILPRELTEESGFQLSREIQQLIHDIQSSLENDEDPDSQPQCSTWLFQKVINEHLPDEPIPNLMNDLSTGRDHHSLSHEKTDVLSTNILFDYLKILRQFTANDKVSSNPDLSASVLNVVRDIVAFYDDEGNPDRKSVLEKCGNIVANLSCTDANREAVIQRGYLPLFMNWKSSTDNTLKIVADRALTNLDFQTSVKKLCDGIYVLHPNCRSADEAIVDVVFVHGIQGSPFHTWRQRQAFDQAMYTDCWPKDWLPEDYPNIRVIGVHYESFFSDWYSSCPVDNEKRSLENKAIAIKEKLKEFGVGERPIVWVTHSLGGLITKRMLSLSNSCEDTSNFLSSTKGLVFYSVPHLGSPFATTTGRARFVLFPSKEVSEIEENAEGLKKLHQDFSELARKFKIECLDFGESKPYKLPYVQYAQVIVPSTSSNVGYGRFMLLDSNHQDVCKPVNKVDPRYWEVSAMIRRVLQENEKTEDNELFKSMSTVE</sequence>
<evidence type="ECO:0000256" key="5">
    <source>
        <dbReference type="ARBA" id="ARBA00023128"/>
    </source>
</evidence>
<dbReference type="GeneID" id="136807659"/>
<dbReference type="Gene3D" id="3.40.50.1820">
    <property type="entry name" value="alpha/beta hydrolase"/>
    <property type="match status" value="1"/>
</dbReference>
<keyword evidence="8" id="KW-1185">Reference proteome</keyword>
<keyword evidence="4" id="KW-0256">Endoplasmic reticulum</keyword>
<evidence type="ECO:0000313" key="8">
    <source>
        <dbReference type="Proteomes" id="UP000594262"/>
    </source>
</evidence>
<dbReference type="Proteomes" id="UP000594262">
    <property type="component" value="Unplaced"/>
</dbReference>
<evidence type="ECO:0008006" key="9">
    <source>
        <dbReference type="Google" id="ProtNLM"/>
    </source>
</evidence>
<evidence type="ECO:0000256" key="4">
    <source>
        <dbReference type="ARBA" id="ARBA00022824"/>
    </source>
</evidence>
<dbReference type="SUPFAM" id="SSF53474">
    <property type="entry name" value="alpha/beta-Hydrolases"/>
    <property type="match status" value="1"/>
</dbReference>
<name>A0A7M5WQU6_9CNID</name>
<dbReference type="RefSeq" id="XP_066920353.1">
    <property type="nucleotide sequence ID" value="XM_067064252.1"/>
</dbReference>
<dbReference type="GO" id="GO:0005783">
    <property type="term" value="C:endoplasmic reticulum"/>
    <property type="evidence" value="ECO:0007669"/>
    <property type="project" value="UniProtKB-SubCell"/>
</dbReference>
<dbReference type="PANTHER" id="PTHR48182">
    <property type="entry name" value="PROTEIN SERAC1"/>
    <property type="match status" value="1"/>
</dbReference>
<dbReference type="InterPro" id="IPR052374">
    <property type="entry name" value="SERAC1"/>
</dbReference>
<evidence type="ECO:0000256" key="3">
    <source>
        <dbReference type="ARBA" id="ARBA00004370"/>
    </source>
</evidence>
<protein>
    <recommendedName>
        <fullName evidence="9">Protein SERAC1</fullName>
    </recommendedName>
</protein>
<dbReference type="OrthoDB" id="5086500at2759"/>
<dbReference type="AlphaFoldDB" id="A0A7M5WQU6"/>
<dbReference type="GO" id="GO:0016020">
    <property type="term" value="C:membrane"/>
    <property type="evidence" value="ECO:0007669"/>
    <property type="project" value="UniProtKB-SubCell"/>
</dbReference>
<keyword evidence="5" id="KW-0496">Mitochondrion</keyword>
<comment type="subcellular location">
    <subcellularLocation>
        <location evidence="2">Endoplasmic reticulum</location>
    </subcellularLocation>
    <subcellularLocation>
        <location evidence="3">Membrane</location>
    </subcellularLocation>
    <subcellularLocation>
        <location evidence="1">Mitochondrion</location>
    </subcellularLocation>
</comment>
<organism evidence="7 8">
    <name type="scientific">Clytia hemisphaerica</name>
    <dbReference type="NCBI Taxonomy" id="252671"/>
    <lineage>
        <taxon>Eukaryota</taxon>
        <taxon>Metazoa</taxon>
        <taxon>Cnidaria</taxon>
        <taxon>Hydrozoa</taxon>
        <taxon>Hydroidolina</taxon>
        <taxon>Leptothecata</taxon>
        <taxon>Obeliida</taxon>
        <taxon>Clytiidae</taxon>
        <taxon>Clytia</taxon>
    </lineage>
</organism>
<evidence type="ECO:0000313" key="7">
    <source>
        <dbReference type="EnsemblMetazoa" id="CLYHEMP003290.1"/>
    </source>
</evidence>
<evidence type="ECO:0000256" key="2">
    <source>
        <dbReference type="ARBA" id="ARBA00004240"/>
    </source>
</evidence>
<reference evidence="7" key="1">
    <citation type="submission" date="2021-01" db="UniProtKB">
        <authorList>
            <consortium name="EnsemblMetazoa"/>
        </authorList>
    </citation>
    <scope>IDENTIFICATION</scope>
</reference>
<keyword evidence="6" id="KW-0472">Membrane</keyword>